<accession>A0A5A7N692</accession>
<dbReference type="Gene3D" id="3.10.290.10">
    <property type="entry name" value="RNA-binding S4 domain"/>
    <property type="match status" value="1"/>
</dbReference>
<dbReference type="CDD" id="cd02869">
    <property type="entry name" value="PseudoU_synth_RluA_like"/>
    <property type="match status" value="1"/>
</dbReference>
<sequence>MSDVLHFVITDDEDGIRLDRWFKRHFPGLSHGDLSRLMRTGQIRLDGGRTKPSDRVQKGQDIRVPPLDEGATQPRQAGRKLPHSISDEEKAEVRSWVLYKDAQVIAINKPAGLATQGGPGITRHVDGLLDALRFDRKDERPRLVHRLDKDTSGVLLIARTVRAASALADAFKGRDAHKVYWALVNGVPSPQDGKILAPMEKQPGHGGERMVVTQQGKPARTLYATIEQAGQKAAWVALKPLSGRTHQLRVHCAHIGHVIVGDGKYGGAEAFLGGLVSRKLHLHARRMLCPHPDGGLIDVTAPLPSHMKATWDTFGWIADYREDPFEEAGFV</sequence>
<evidence type="ECO:0000256" key="5">
    <source>
        <dbReference type="PROSITE-ProRule" id="PRU00182"/>
    </source>
</evidence>
<dbReference type="SUPFAM" id="SSF55120">
    <property type="entry name" value="Pseudouridine synthase"/>
    <property type="match status" value="1"/>
</dbReference>
<dbReference type="Pfam" id="PF00849">
    <property type="entry name" value="PseudoU_synth_2"/>
    <property type="match status" value="1"/>
</dbReference>
<evidence type="ECO:0000256" key="7">
    <source>
        <dbReference type="SAM" id="MobiDB-lite"/>
    </source>
</evidence>
<comment type="function">
    <text evidence="6">Responsible for synthesis of pseudouridine from uracil.</text>
</comment>
<comment type="similarity">
    <text evidence="1 6">Belongs to the pseudouridine synthase RluA family.</text>
</comment>
<name>A0A5A7N692_9PROT</name>
<comment type="catalytic activity">
    <reaction evidence="6">
        <text>a uridine in RNA = a pseudouridine in RNA</text>
        <dbReference type="Rhea" id="RHEA:48348"/>
        <dbReference type="Rhea" id="RHEA-COMP:12068"/>
        <dbReference type="Rhea" id="RHEA-COMP:12069"/>
        <dbReference type="ChEBI" id="CHEBI:65314"/>
        <dbReference type="ChEBI" id="CHEBI:65315"/>
    </reaction>
</comment>
<comment type="catalytic activity">
    <reaction evidence="3">
        <text>uridine(1911/1915/1917) in 23S rRNA = pseudouridine(1911/1915/1917) in 23S rRNA</text>
        <dbReference type="Rhea" id="RHEA:42524"/>
        <dbReference type="Rhea" id="RHEA-COMP:10097"/>
        <dbReference type="Rhea" id="RHEA-COMP:10098"/>
        <dbReference type="ChEBI" id="CHEBI:65314"/>
        <dbReference type="ChEBI" id="CHEBI:65315"/>
        <dbReference type="EC" id="5.4.99.23"/>
    </reaction>
</comment>
<feature type="region of interest" description="Disordered" evidence="7">
    <location>
        <begin position="45"/>
        <end position="84"/>
    </location>
</feature>
<keyword evidence="2 6" id="KW-0413">Isomerase</keyword>
<dbReference type="InterPro" id="IPR036986">
    <property type="entry name" value="S4_RNA-bd_sf"/>
</dbReference>
<dbReference type="InterPro" id="IPR006225">
    <property type="entry name" value="PsdUridine_synth_RluC/D"/>
</dbReference>
<dbReference type="PROSITE" id="PS01129">
    <property type="entry name" value="PSI_RLU"/>
    <property type="match status" value="1"/>
</dbReference>
<dbReference type="InterPro" id="IPR050188">
    <property type="entry name" value="RluA_PseudoU_synthase"/>
</dbReference>
<dbReference type="GO" id="GO:0003723">
    <property type="term" value="F:RNA binding"/>
    <property type="evidence" value="ECO:0007669"/>
    <property type="project" value="UniProtKB-KW"/>
</dbReference>
<evidence type="ECO:0000256" key="6">
    <source>
        <dbReference type="RuleBase" id="RU362028"/>
    </source>
</evidence>
<keyword evidence="5" id="KW-0694">RNA-binding</keyword>
<dbReference type="RefSeq" id="WP_042087869.1">
    <property type="nucleotide sequence ID" value="NZ_BKCN01000006.1"/>
</dbReference>
<feature type="compositionally biased region" description="Basic and acidic residues" evidence="7">
    <location>
        <begin position="46"/>
        <end position="61"/>
    </location>
</feature>
<dbReference type="NCBIfam" id="TIGR00005">
    <property type="entry name" value="rluA_subfam"/>
    <property type="match status" value="1"/>
</dbReference>
<dbReference type="PROSITE" id="PS50889">
    <property type="entry name" value="S4"/>
    <property type="match status" value="1"/>
</dbReference>
<evidence type="ECO:0000256" key="1">
    <source>
        <dbReference type="ARBA" id="ARBA00010876"/>
    </source>
</evidence>
<evidence type="ECO:0000256" key="3">
    <source>
        <dbReference type="ARBA" id="ARBA00036882"/>
    </source>
</evidence>
<feature type="domain" description="Pseudouridine synthase RsuA/RluA-like" evidence="8">
    <location>
        <begin position="103"/>
        <end position="254"/>
    </location>
</feature>
<dbReference type="Proteomes" id="UP000324996">
    <property type="component" value="Unassembled WGS sequence"/>
</dbReference>
<evidence type="ECO:0000313" key="9">
    <source>
        <dbReference type="EMBL" id="GER03842.1"/>
    </source>
</evidence>
<dbReference type="AlphaFoldDB" id="A0A5A7N692"/>
<dbReference type="PANTHER" id="PTHR21600">
    <property type="entry name" value="MITOCHONDRIAL RNA PSEUDOURIDINE SYNTHASE"/>
    <property type="match status" value="1"/>
</dbReference>
<comment type="caution">
    <text evidence="9">The sequence shown here is derived from an EMBL/GenBank/DDBJ whole genome shotgun (WGS) entry which is preliminary data.</text>
</comment>
<feature type="active site" evidence="4">
    <location>
        <position position="148"/>
    </location>
</feature>
<dbReference type="EC" id="5.4.99.-" evidence="6"/>
<evidence type="ECO:0000256" key="4">
    <source>
        <dbReference type="PIRSR" id="PIRSR606225-1"/>
    </source>
</evidence>
<evidence type="ECO:0000259" key="8">
    <source>
        <dbReference type="Pfam" id="PF00849"/>
    </source>
</evidence>
<evidence type="ECO:0000313" key="10">
    <source>
        <dbReference type="Proteomes" id="UP000324996"/>
    </source>
</evidence>
<protein>
    <recommendedName>
        <fullName evidence="6">Pseudouridine synthase</fullName>
        <ecNumber evidence="6">5.4.99.-</ecNumber>
    </recommendedName>
</protein>
<reference evidence="9 10" key="1">
    <citation type="submission" date="2019-09" db="EMBL/GenBank/DDBJ databases">
        <title>NBRP : Genome information of microbial organism related human and environment.</title>
        <authorList>
            <person name="Hattori M."/>
            <person name="Oshima K."/>
            <person name="Inaba H."/>
            <person name="Suda W."/>
            <person name="Sakamoto M."/>
            <person name="Iino T."/>
            <person name="Kitahara M."/>
            <person name="Oshida Y."/>
            <person name="Iida T."/>
            <person name="Kudo T."/>
            <person name="Itoh T."/>
            <person name="Ohkuma M."/>
        </authorList>
    </citation>
    <scope>NUCLEOTIDE SEQUENCE [LARGE SCALE GENOMIC DNA]</scope>
    <source>
        <strain evidence="9 10">Q-1</strain>
    </source>
</reference>
<organism evidence="9 10">
    <name type="scientific">Iodidimonas nitroreducens</name>
    <dbReference type="NCBI Taxonomy" id="1236968"/>
    <lineage>
        <taxon>Bacteria</taxon>
        <taxon>Pseudomonadati</taxon>
        <taxon>Pseudomonadota</taxon>
        <taxon>Alphaproteobacteria</taxon>
        <taxon>Iodidimonadales</taxon>
        <taxon>Iodidimonadaceae</taxon>
        <taxon>Iodidimonas</taxon>
    </lineage>
</organism>
<gene>
    <name evidence="9" type="ORF">JCM17846_15240</name>
</gene>
<dbReference type="EMBL" id="BKCN01000006">
    <property type="protein sequence ID" value="GER03842.1"/>
    <property type="molecule type" value="Genomic_DNA"/>
</dbReference>
<dbReference type="Gene3D" id="3.30.2350.10">
    <property type="entry name" value="Pseudouridine synthase"/>
    <property type="match status" value="1"/>
</dbReference>
<proteinExistence type="inferred from homology"/>
<dbReference type="SUPFAM" id="SSF55174">
    <property type="entry name" value="Alpha-L RNA-binding motif"/>
    <property type="match status" value="1"/>
</dbReference>
<dbReference type="GO" id="GO:0000455">
    <property type="term" value="P:enzyme-directed rRNA pseudouridine synthesis"/>
    <property type="evidence" value="ECO:0007669"/>
    <property type="project" value="TreeGrafter"/>
</dbReference>
<dbReference type="GO" id="GO:0160140">
    <property type="term" value="F:23S rRNA pseudouridine(1911/1915/1917) synthase activity"/>
    <property type="evidence" value="ECO:0007669"/>
    <property type="project" value="UniProtKB-EC"/>
</dbReference>
<keyword evidence="10" id="KW-1185">Reference proteome</keyword>
<dbReference type="InterPro" id="IPR006145">
    <property type="entry name" value="PsdUridine_synth_RsuA/RluA"/>
</dbReference>
<evidence type="ECO:0000256" key="2">
    <source>
        <dbReference type="ARBA" id="ARBA00023235"/>
    </source>
</evidence>
<dbReference type="PANTHER" id="PTHR21600:SF44">
    <property type="entry name" value="RIBOSOMAL LARGE SUBUNIT PSEUDOURIDINE SYNTHASE D"/>
    <property type="match status" value="1"/>
</dbReference>
<dbReference type="InterPro" id="IPR020103">
    <property type="entry name" value="PsdUridine_synth_cat_dom_sf"/>
</dbReference>
<dbReference type="InterPro" id="IPR006224">
    <property type="entry name" value="PsdUridine_synth_RluA-like_CS"/>
</dbReference>